<feature type="domain" description="Methyl-accepting transducer" evidence="9">
    <location>
        <begin position="264"/>
        <end position="500"/>
    </location>
</feature>
<keyword evidence="2" id="KW-1003">Cell membrane</keyword>
<dbReference type="Gene3D" id="1.10.287.950">
    <property type="entry name" value="Methyl-accepting chemotaxis protein"/>
    <property type="match status" value="1"/>
</dbReference>
<dbReference type="SMART" id="SM00283">
    <property type="entry name" value="MA"/>
    <property type="match status" value="1"/>
</dbReference>
<dbReference type="InterPro" id="IPR004090">
    <property type="entry name" value="Chemotax_Me-accpt_rcpt"/>
</dbReference>
<dbReference type="SUPFAM" id="SSF58104">
    <property type="entry name" value="Methyl-accepting chemotaxis protein (MCP) signaling domain"/>
    <property type="match status" value="1"/>
</dbReference>
<dbReference type="Proteomes" id="UP001595636">
    <property type="component" value="Unassembled WGS sequence"/>
</dbReference>
<comment type="similarity">
    <text evidence="7">Belongs to the methyl-accepting chemotaxis (MCP) protein family.</text>
</comment>
<dbReference type="InterPro" id="IPR033480">
    <property type="entry name" value="sCache_2"/>
</dbReference>
<dbReference type="Pfam" id="PF00015">
    <property type="entry name" value="MCPsignal"/>
    <property type="match status" value="1"/>
</dbReference>
<accession>A0ABV7TXF9</accession>
<keyword evidence="11" id="KW-1185">Reference proteome</keyword>
<dbReference type="PRINTS" id="PR00260">
    <property type="entry name" value="CHEMTRNSDUCR"/>
</dbReference>
<dbReference type="InterPro" id="IPR004089">
    <property type="entry name" value="MCPsignal_dom"/>
</dbReference>
<dbReference type="SMART" id="SM01049">
    <property type="entry name" value="Cache_2"/>
    <property type="match status" value="1"/>
</dbReference>
<gene>
    <name evidence="10" type="ORF">ACFOKJ_15115</name>
</gene>
<evidence type="ECO:0000313" key="10">
    <source>
        <dbReference type="EMBL" id="MFC3627448.1"/>
    </source>
</evidence>
<evidence type="ECO:0000313" key="11">
    <source>
        <dbReference type="Proteomes" id="UP001595636"/>
    </source>
</evidence>
<dbReference type="Pfam" id="PF17200">
    <property type="entry name" value="sCache_2"/>
    <property type="match status" value="1"/>
</dbReference>
<reference evidence="11" key="1">
    <citation type="journal article" date="2019" name="Int. J. Syst. Evol. Microbiol.">
        <title>The Global Catalogue of Microorganisms (GCM) 10K type strain sequencing project: providing services to taxonomists for standard genome sequencing and annotation.</title>
        <authorList>
            <consortium name="The Broad Institute Genomics Platform"/>
            <consortium name="The Broad Institute Genome Sequencing Center for Infectious Disease"/>
            <person name="Wu L."/>
            <person name="Ma J."/>
        </authorList>
    </citation>
    <scope>NUCLEOTIDE SEQUENCE [LARGE SCALE GENOMIC DNA]</scope>
    <source>
        <strain evidence="11">KCTC 42195</strain>
    </source>
</reference>
<dbReference type="EMBL" id="JBHRYH010000045">
    <property type="protein sequence ID" value="MFC3627448.1"/>
    <property type="molecule type" value="Genomic_DNA"/>
</dbReference>
<comment type="caution">
    <text evidence="10">The sequence shown here is derived from an EMBL/GenBank/DDBJ whole genome shotgun (WGS) entry which is preliminary data.</text>
</comment>
<dbReference type="PANTHER" id="PTHR32089:SF112">
    <property type="entry name" value="LYSOZYME-LIKE PROTEIN-RELATED"/>
    <property type="match status" value="1"/>
</dbReference>
<dbReference type="PANTHER" id="PTHR32089">
    <property type="entry name" value="METHYL-ACCEPTING CHEMOTAXIS PROTEIN MCPB"/>
    <property type="match status" value="1"/>
</dbReference>
<protein>
    <submittedName>
        <fullName evidence="10">Methyl-accepting chemotaxis protein</fullName>
    </submittedName>
</protein>
<keyword evidence="4" id="KW-1133">Transmembrane helix</keyword>
<proteinExistence type="inferred from homology"/>
<evidence type="ECO:0000256" key="6">
    <source>
        <dbReference type="ARBA" id="ARBA00023224"/>
    </source>
</evidence>
<evidence type="ECO:0000256" key="2">
    <source>
        <dbReference type="ARBA" id="ARBA00022475"/>
    </source>
</evidence>
<dbReference type="PROSITE" id="PS50111">
    <property type="entry name" value="CHEMOTAXIS_TRANSDUC_2"/>
    <property type="match status" value="1"/>
</dbReference>
<dbReference type="Gene3D" id="3.30.450.20">
    <property type="entry name" value="PAS domain"/>
    <property type="match status" value="1"/>
</dbReference>
<dbReference type="CDD" id="cd11386">
    <property type="entry name" value="MCP_signal"/>
    <property type="match status" value="1"/>
</dbReference>
<sequence length="536" mass="56778">MKLSTRLLVLIAASLLALLLLGGFALQSIRSTLVNEKEQQITHLLQMAEHVVAQQVKQVADGKLQEADAKRQALQALALMRTADVYFFARDSTNVMLLHPKAERVGKVDDGGKMADGRTSVEVYAEALQQQRYGLVYVPASRPGSTQEIPKLNGVVRVQPWGWVIGTGFFVDDIDTVFWRQARYMLGLVVLGILLVGGLAQVMARSILRSLGGDPGYAAEVVGRIAEGDLTQPISVRGPEDSVLGSMQRMQAGLARIISQIRDGSHQIADSGQLLQGQMSHLRAVSHNASESTSSAAAAIEQLSVSIDHVSASARETEQGAQHTVTEASDGSALTGQAMGSIQQISGQVQEVNGLVESLSERTRHISGIAETIRDIANQTNLLALNAAIEAARAGESGRGFAVVADEVRKLAERTALATDEIASIVQAVVAETGSVTERVQAISPAVARGVDQVQAASQALDSINHRAHASLQHIHAVAQAMAEQSKAGTSIAGSVEQVAVVVEDALSAADSAVQQVEAIYGRAEALRAAVNQFRI</sequence>
<organism evidence="10 11">
    <name type="scientific">Vogesella amnigena</name>
    <dbReference type="NCBI Taxonomy" id="1507449"/>
    <lineage>
        <taxon>Bacteria</taxon>
        <taxon>Pseudomonadati</taxon>
        <taxon>Pseudomonadota</taxon>
        <taxon>Betaproteobacteria</taxon>
        <taxon>Neisseriales</taxon>
        <taxon>Chromobacteriaceae</taxon>
        <taxon>Vogesella</taxon>
    </lineage>
</organism>
<evidence type="ECO:0000259" key="9">
    <source>
        <dbReference type="PROSITE" id="PS50111"/>
    </source>
</evidence>
<keyword evidence="6 8" id="KW-0807">Transducer</keyword>
<comment type="subcellular location">
    <subcellularLocation>
        <location evidence="1">Cell membrane</location>
        <topology evidence="1">Multi-pass membrane protein</topology>
    </subcellularLocation>
</comment>
<name>A0ABV7TXF9_9NEIS</name>
<evidence type="ECO:0000256" key="3">
    <source>
        <dbReference type="ARBA" id="ARBA00022692"/>
    </source>
</evidence>
<keyword evidence="3" id="KW-0812">Transmembrane</keyword>
<evidence type="ECO:0000256" key="4">
    <source>
        <dbReference type="ARBA" id="ARBA00022989"/>
    </source>
</evidence>
<evidence type="ECO:0000256" key="7">
    <source>
        <dbReference type="ARBA" id="ARBA00029447"/>
    </source>
</evidence>
<evidence type="ECO:0000256" key="1">
    <source>
        <dbReference type="ARBA" id="ARBA00004651"/>
    </source>
</evidence>
<evidence type="ECO:0000256" key="8">
    <source>
        <dbReference type="PROSITE-ProRule" id="PRU00284"/>
    </source>
</evidence>
<keyword evidence="5" id="KW-0472">Membrane</keyword>
<evidence type="ECO:0000256" key="5">
    <source>
        <dbReference type="ARBA" id="ARBA00023136"/>
    </source>
</evidence>
<dbReference type="RefSeq" id="WP_390281101.1">
    <property type="nucleotide sequence ID" value="NZ_JBHRYH010000045.1"/>
</dbReference>